<dbReference type="GO" id="GO:0004714">
    <property type="term" value="F:transmembrane receptor protein tyrosine kinase activity"/>
    <property type="evidence" value="ECO:0007669"/>
    <property type="project" value="UniProtKB-EC"/>
</dbReference>
<sequence>MVIEDGAASHGSSHYGSTVCEPGYEMRQVTVTVSDSAPVVTLRIALDAKGGSFDSHGVYHFPFAFALPVDTQGSLEVPQGGTGTPITGSVRYWLKAMLTRKGLKFNVGSPQRDFVVAPLFTSVPVAGGGAYTATLSLDRNAAVPGETVMAHLHVANNSPMPISSVTFQIVQTISGTRRSPPESGQKSLVIFTSSRPGAQPYTPLTIEIGIPLPPALWATVTGPLLRNEYAVVAVIHPASGPDVHAGVGLSAPPSVVLAPPPGVDPLPLDGTVLPERKVGLKSWHMYFIDVPALTHEARLEIVLRGTSKATLALRLRKASQPSHLTSYDFAGTKAGKHVYSIAINKNNGVPLQQGRWFVGVWGTNVFPPSSKYVLSATLTGAAPPPPPAALPERRSSLELESGGASSSAAPSTSPKSATASASAPPPPSFHDPNYASLASVALAGSAYAAPPPEPGAGSASSVESSAADGAGVADGADDNSSYSIAASELQRGELVGSGAFGVVHRGTWRGGDVAIKTIKVDSLASDAVAEFKAEAKLMRLLPPHPNVVQFLGVCKAGENELCIVSSFVPGGTLLALLHPTSGFVWNVEKKLGVAVGIAAGLLHLSAESIVHRDLAARNILVSVGGHGPAATVTPLLTDFGMSRDASGAGDNYTASVVGPVKWMAVEAITHRKYSAKSDVWSFGVLLFEIFTQTEPYAGLTPLQVAAGVSSGSLTLDLDGHAADIPPPVVDLIQACMAHEPEDRPSVRDLFRTVSHLRTQLSPTPRPISYATVNPFAPSSSASSSPAATPTQTATSGPAFAYSENLGG</sequence>
<dbReference type="Gene3D" id="3.30.200.20">
    <property type="entry name" value="Phosphorylase Kinase, domain 1"/>
    <property type="match status" value="1"/>
</dbReference>
<evidence type="ECO:0000256" key="1">
    <source>
        <dbReference type="ARBA" id="ARBA00004167"/>
    </source>
</evidence>
<evidence type="ECO:0000259" key="5">
    <source>
        <dbReference type="PROSITE" id="PS50011"/>
    </source>
</evidence>
<dbReference type="SMART" id="SM00219">
    <property type="entry name" value="TyrKc"/>
    <property type="match status" value="1"/>
</dbReference>
<feature type="compositionally biased region" description="Low complexity" evidence="4">
    <location>
        <begin position="398"/>
        <end position="422"/>
    </location>
</feature>
<dbReference type="Proteomes" id="UP000054408">
    <property type="component" value="Unassembled WGS sequence"/>
</dbReference>
<dbReference type="Gene3D" id="1.10.510.10">
    <property type="entry name" value="Transferase(Phosphotransferase) domain 1"/>
    <property type="match status" value="1"/>
</dbReference>
<feature type="domain" description="Protein kinase" evidence="5">
    <location>
        <begin position="489"/>
        <end position="758"/>
    </location>
</feature>
<comment type="subcellular location">
    <subcellularLocation>
        <location evidence="1">Membrane</location>
        <topology evidence="1">Single-pass membrane protein</topology>
    </subcellularLocation>
</comment>
<proteinExistence type="predicted"/>
<keyword evidence="6" id="KW-0418">Kinase</keyword>
<dbReference type="PANTHER" id="PTHR24416:SF611">
    <property type="entry name" value="TYROSINE-PROTEIN KINASE TRANSMEMBRANE RECEPTOR ROR"/>
    <property type="match status" value="1"/>
</dbReference>
<dbReference type="GO" id="GO:0005524">
    <property type="term" value="F:ATP binding"/>
    <property type="evidence" value="ECO:0007669"/>
    <property type="project" value="UniProtKB-UniRule"/>
</dbReference>
<reference evidence="6 7" key="1">
    <citation type="submission" date="2010-05" db="EMBL/GenBank/DDBJ databases">
        <title>The Genome Sequence of Thecamonas trahens ATCC 50062.</title>
        <authorList>
            <consortium name="The Broad Institute Genome Sequencing Platform"/>
            <person name="Russ C."/>
            <person name="Cuomo C."/>
            <person name="Shea T."/>
            <person name="Young S.K."/>
            <person name="Zeng Q."/>
            <person name="Koehrsen M."/>
            <person name="Haas B."/>
            <person name="Borodovsky M."/>
            <person name="Guigo R."/>
            <person name="Alvarado L."/>
            <person name="Berlin A."/>
            <person name="Bochicchio J."/>
            <person name="Borenstein D."/>
            <person name="Chapman S."/>
            <person name="Chen Z."/>
            <person name="Freedman E."/>
            <person name="Gellesch M."/>
            <person name="Goldberg J."/>
            <person name="Griggs A."/>
            <person name="Gujja S."/>
            <person name="Heilman E."/>
            <person name="Heiman D."/>
            <person name="Hepburn T."/>
            <person name="Howarth C."/>
            <person name="Jen D."/>
            <person name="Larson L."/>
            <person name="Mehta T."/>
            <person name="Park D."/>
            <person name="Pearson M."/>
            <person name="Roberts A."/>
            <person name="Saif S."/>
            <person name="Shenoy N."/>
            <person name="Sisk P."/>
            <person name="Stolte C."/>
            <person name="Sykes S."/>
            <person name="Thomson T."/>
            <person name="Walk T."/>
            <person name="White J."/>
            <person name="Yandava C."/>
            <person name="Burger G."/>
            <person name="Gray M.W."/>
            <person name="Holland P.W.H."/>
            <person name="King N."/>
            <person name="Lang F.B.F."/>
            <person name="Roger A.J."/>
            <person name="Ruiz-Trillo I."/>
            <person name="Lander E."/>
            <person name="Nusbaum C."/>
        </authorList>
    </citation>
    <scope>NUCLEOTIDE SEQUENCE [LARGE SCALE GENOMIC DNA]</scope>
    <source>
        <strain evidence="6 7">ATCC 50062</strain>
    </source>
</reference>
<name>A0A0L0DLX7_THETB</name>
<feature type="region of interest" description="Disordered" evidence="4">
    <location>
        <begin position="381"/>
        <end position="430"/>
    </location>
</feature>
<dbReference type="InterPro" id="IPR001245">
    <property type="entry name" value="Ser-Thr/Tyr_kinase_cat_dom"/>
</dbReference>
<evidence type="ECO:0000313" key="7">
    <source>
        <dbReference type="Proteomes" id="UP000054408"/>
    </source>
</evidence>
<dbReference type="InterPro" id="IPR014752">
    <property type="entry name" value="Arrestin-like_C"/>
</dbReference>
<dbReference type="GeneID" id="25567076"/>
<dbReference type="InterPro" id="IPR017441">
    <property type="entry name" value="Protein_kinase_ATP_BS"/>
</dbReference>
<dbReference type="Pfam" id="PF07714">
    <property type="entry name" value="PK_Tyr_Ser-Thr"/>
    <property type="match status" value="1"/>
</dbReference>
<feature type="compositionally biased region" description="Low complexity" evidence="4">
    <location>
        <begin position="776"/>
        <end position="798"/>
    </location>
</feature>
<dbReference type="InterPro" id="IPR014756">
    <property type="entry name" value="Ig_E-set"/>
</dbReference>
<keyword evidence="7" id="KW-1185">Reference proteome</keyword>
<dbReference type="Pfam" id="PF02752">
    <property type="entry name" value="Arrestin_C"/>
    <property type="match status" value="1"/>
</dbReference>
<dbReference type="InterPro" id="IPR050122">
    <property type="entry name" value="RTK"/>
</dbReference>
<dbReference type="InterPro" id="IPR008266">
    <property type="entry name" value="Tyr_kinase_AS"/>
</dbReference>
<dbReference type="SUPFAM" id="SSF56112">
    <property type="entry name" value="Protein kinase-like (PK-like)"/>
    <property type="match status" value="1"/>
</dbReference>
<keyword evidence="3" id="KW-0547">Nucleotide-binding</keyword>
<dbReference type="PROSITE" id="PS00109">
    <property type="entry name" value="PROTEIN_KINASE_TYR"/>
    <property type="match status" value="1"/>
</dbReference>
<dbReference type="PROSITE" id="PS50011">
    <property type="entry name" value="PROTEIN_KINASE_DOM"/>
    <property type="match status" value="1"/>
</dbReference>
<dbReference type="eggNOG" id="KOG0192">
    <property type="taxonomic scope" value="Eukaryota"/>
</dbReference>
<dbReference type="PRINTS" id="PR00109">
    <property type="entry name" value="TYRKINASE"/>
</dbReference>
<dbReference type="EMBL" id="GL349472">
    <property type="protein sequence ID" value="KNC52393.1"/>
    <property type="molecule type" value="Genomic_DNA"/>
</dbReference>
<protein>
    <submittedName>
        <fullName evidence="6">TKL protein kinase</fullName>
    </submittedName>
</protein>
<accession>A0A0L0DLX7</accession>
<dbReference type="InterPro" id="IPR011022">
    <property type="entry name" value="Arrestin_C-like"/>
</dbReference>
<dbReference type="Gene3D" id="2.60.40.640">
    <property type="match status" value="2"/>
</dbReference>
<dbReference type="STRING" id="461836.A0A0L0DLX7"/>
<dbReference type="GO" id="GO:0043235">
    <property type="term" value="C:receptor complex"/>
    <property type="evidence" value="ECO:0007669"/>
    <property type="project" value="TreeGrafter"/>
</dbReference>
<dbReference type="SUPFAM" id="SSF81296">
    <property type="entry name" value="E set domains"/>
    <property type="match status" value="1"/>
</dbReference>
<dbReference type="InterPro" id="IPR020635">
    <property type="entry name" value="Tyr_kinase_cat_dom"/>
</dbReference>
<evidence type="ECO:0000256" key="3">
    <source>
        <dbReference type="PROSITE-ProRule" id="PRU10141"/>
    </source>
</evidence>
<dbReference type="InterPro" id="IPR000719">
    <property type="entry name" value="Prot_kinase_dom"/>
</dbReference>
<keyword evidence="6" id="KW-0808">Transferase</keyword>
<dbReference type="InterPro" id="IPR011009">
    <property type="entry name" value="Kinase-like_dom_sf"/>
</dbReference>
<feature type="region of interest" description="Disordered" evidence="4">
    <location>
        <begin position="762"/>
        <end position="807"/>
    </location>
</feature>
<comment type="catalytic activity">
    <reaction evidence="2">
        <text>L-tyrosyl-[protein] + ATP = O-phospho-L-tyrosyl-[protein] + ADP + H(+)</text>
        <dbReference type="Rhea" id="RHEA:10596"/>
        <dbReference type="Rhea" id="RHEA-COMP:10136"/>
        <dbReference type="Rhea" id="RHEA-COMP:20101"/>
        <dbReference type="ChEBI" id="CHEBI:15378"/>
        <dbReference type="ChEBI" id="CHEBI:30616"/>
        <dbReference type="ChEBI" id="CHEBI:46858"/>
        <dbReference type="ChEBI" id="CHEBI:61978"/>
        <dbReference type="ChEBI" id="CHEBI:456216"/>
        <dbReference type="EC" id="2.7.10.1"/>
    </reaction>
</comment>
<dbReference type="GO" id="GO:0007169">
    <property type="term" value="P:cell surface receptor protein tyrosine kinase signaling pathway"/>
    <property type="evidence" value="ECO:0007669"/>
    <property type="project" value="TreeGrafter"/>
</dbReference>
<dbReference type="AlphaFoldDB" id="A0A0L0DLX7"/>
<evidence type="ECO:0000256" key="4">
    <source>
        <dbReference type="SAM" id="MobiDB-lite"/>
    </source>
</evidence>
<dbReference type="OrthoDB" id="60655at2759"/>
<gene>
    <name evidence="6" type="ORF">AMSG_08367</name>
</gene>
<dbReference type="PANTHER" id="PTHR24416">
    <property type="entry name" value="TYROSINE-PROTEIN KINASE RECEPTOR"/>
    <property type="match status" value="1"/>
</dbReference>
<dbReference type="GO" id="GO:0005886">
    <property type="term" value="C:plasma membrane"/>
    <property type="evidence" value="ECO:0007669"/>
    <property type="project" value="TreeGrafter"/>
</dbReference>
<keyword evidence="3" id="KW-0067">ATP-binding</keyword>
<organism evidence="6 7">
    <name type="scientific">Thecamonas trahens ATCC 50062</name>
    <dbReference type="NCBI Taxonomy" id="461836"/>
    <lineage>
        <taxon>Eukaryota</taxon>
        <taxon>Apusozoa</taxon>
        <taxon>Apusomonadida</taxon>
        <taxon>Apusomonadidae</taxon>
        <taxon>Thecamonas</taxon>
    </lineage>
</organism>
<evidence type="ECO:0000256" key="2">
    <source>
        <dbReference type="ARBA" id="ARBA00051243"/>
    </source>
</evidence>
<feature type="binding site" evidence="3">
    <location>
        <position position="516"/>
    </location>
    <ligand>
        <name>ATP</name>
        <dbReference type="ChEBI" id="CHEBI:30616"/>
    </ligand>
</feature>
<evidence type="ECO:0000313" key="6">
    <source>
        <dbReference type="EMBL" id="KNC52393.1"/>
    </source>
</evidence>
<dbReference type="RefSeq" id="XP_013755437.1">
    <property type="nucleotide sequence ID" value="XM_013899983.1"/>
</dbReference>
<dbReference type="PROSITE" id="PS00107">
    <property type="entry name" value="PROTEIN_KINASE_ATP"/>
    <property type="match status" value="1"/>
</dbReference>